<dbReference type="InterPro" id="IPR037050">
    <property type="entry name" value="DUF1254_sf"/>
</dbReference>
<feature type="signal peptide" evidence="1">
    <location>
        <begin position="1"/>
        <end position="20"/>
    </location>
</feature>
<dbReference type="SUPFAM" id="SSF160935">
    <property type="entry name" value="VPA0735-like"/>
    <property type="match status" value="1"/>
</dbReference>
<dbReference type="AlphaFoldDB" id="A0A9X2KTX3"/>
<dbReference type="PROSITE" id="PS51257">
    <property type="entry name" value="PROKAR_LIPOPROTEIN"/>
    <property type="match status" value="1"/>
</dbReference>
<comment type="caution">
    <text evidence="4">The sequence shown here is derived from an EMBL/GenBank/DDBJ whole genome shotgun (WGS) entry which is preliminary data.</text>
</comment>
<keyword evidence="1" id="KW-0732">Signal</keyword>
<reference evidence="4" key="1">
    <citation type="submission" date="2022-05" db="EMBL/GenBank/DDBJ databases">
        <authorList>
            <person name="Sun H.-N."/>
        </authorList>
    </citation>
    <scope>NUCLEOTIDE SEQUENCE</scope>
    <source>
        <strain evidence="4">HB14</strain>
    </source>
</reference>
<evidence type="ECO:0000313" key="5">
    <source>
        <dbReference type="Proteomes" id="UP001139319"/>
    </source>
</evidence>
<name>A0A9X2KTX3_9GAMM</name>
<keyword evidence="5" id="KW-1185">Reference proteome</keyword>
<sequence length="524" mass="58060">MKLPNLITAGALLLSTLSFVGCGPDALNHANAADNSGNQEAQKNRFESLANSAMDHNRPTAESAEQLQDELLFQRATQAYLWAMPMINTMGMYDGFKEVYGADYNQMAIWEKRLDAKTHITTPNSDLIYGISWANLAKTGPLVLDAPPKLQGILLDMWQRPIPVDGGKFFGDLGLPGPDEGKGGKFLLLPPGYDGEIPKDHYVYRSGTNNVFIFLRSFYQSLDNIQPAVDVLEKTKIYPLGKQADAKPMKFHYASGKRHDMLPRTDIEAFEQLKWLLDAEGSNLADADGLAMLAGMGIVQGKPFEPDTHEQEILNAAASTAYKMSRVIGMQDHVGDVDFRVYEDRQWLNPINNLDSRYPNSHVDLGWTDATHGFRNVDARAWMFTDYYSISPGMVSMTPGKGAFYMIAFKDGDGEWLDGEHSYTVRLPKDIPAALFWSVTLYEAENASGLDNGQPFPSLGKLNKPAQEADGSTILHLGPKAPEGKESNWLATVPGKGYFVILRLYAPTEPAINLTWKPGDIERK</sequence>
<accession>A0A9X2KTX3</accession>
<dbReference type="InterPro" id="IPR010621">
    <property type="entry name" value="DUF1214"/>
</dbReference>
<evidence type="ECO:0000259" key="2">
    <source>
        <dbReference type="Pfam" id="PF06742"/>
    </source>
</evidence>
<proteinExistence type="predicted"/>
<dbReference type="Gene3D" id="2.60.120.600">
    <property type="entry name" value="Domain of unknown function DUF1214, C-terminal domain"/>
    <property type="match status" value="1"/>
</dbReference>
<evidence type="ECO:0000256" key="1">
    <source>
        <dbReference type="SAM" id="SignalP"/>
    </source>
</evidence>
<dbReference type="EMBL" id="JAMFTH010000002">
    <property type="protein sequence ID" value="MCP8899744.1"/>
    <property type="molecule type" value="Genomic_DNA"/>
</dbReference>
<dbReference type="Gene3D" id="2.60.40.1610">
    <property type="entry name" value="Domain of unknown function DUF1254"/>
    <property type="match status" value="1"/>
</dbReference>
<gene>
    <name evidence="4" type="ORF">M6D89_10565</name>
</gene>
<evidence type="ECO:0000259" key="3">
    <source>
        <dbReference type="Pfam" id="PF06863"/>
    </source>
</evidence>
<dbReference type="Gene3D" id="1.10.3360.10">
    <property type="entry name" value="VPA0735-like domain"/>
    <property type="match status" value="1"/>
</dbReference>
<feature type="domain" description="DUF1254" evidence="3">
    <location>
        <begin position="105"/>
        <end position="239"/>
    </location>
</feature>
<dbReference type="Pfam" id="PF06863">
    <property type="entry name" value="DUF1254"/>
    <property type="match status" value="1"/>
</dbReference>
<organism evidence="4 5">
    <name type="scientific">Gilvimarinus xylanilyticus</name>
    <dbReference type="NCBI Taxonomy" id="2944139"/>
    <lineage>
        <taxon>Bacteria</taxon>
        <taxon>Pseudomonadati</taxon>
        <taxon>Pseudomonadota</taxon>
        <taxon>Gammaproteobacteria</taxon>
        <taxon>Cellvibrionales</taxon>
        <taxon>Cellvibrionaceae</taxon>
        <taxon>Gilvimarinus</taxon>
    </lineage>
</organism>
<reference evidence="4" key="2">
    <citation type="submission" date="2023-01" db="EMBL/GenBank/DDBJ databases">
        <title>Gilvimarinus xylanilyticus HB14 isolated from Caulerpa lentillifera aquaculture base in Hainan, China.</title>
        <authorList>
            <person name="Zhang Y.-J."/>
        </authorList>
    </citation>
    <scope>NUCLEOTIDE SEQUENCE</scope>
    <source>
        <strain evidence="4">HB14</strain>
    </source>
</reference>
<dbReference type="RefSeq" id="WP_253968030.1">
    <property type="nucleotide sequence ID" value="NZ_JAMFTH010000002.1"/>
</dbReference>
<dbReference type="InterPro" id="IPR037049">
    <property type="entry name" value="DUF1214_C_sf"/>
</dbReference>
<dbReference type="PANTHER" id="PTHR36509">
    <property type="entry name" value="BLL3101 PROTEIN"/>
    <property type="match status" value="1"/>
</dbReference>
<feature type="chain" id="PRO_5040771319" evidence="1">
    <location>
        <begin position="21"/>
        <end position="524"/>
    </location>
</feature>
<evidence type="ECO:0000313" key="4">
    <source>
        <dbReference type="EMBL" id="MCP8899744.1"/>
    </source>
</evidence>
<dbReference type="InterPro" id="IPR010679">
    <property type="entry name" value="DUF1254"/>
</dbReference>
<feature type="domain" description="DUF1214" evidence="2">
    <location>
        <begin position="403"/>
        <end position="508"/>
    </location>
</feature>
<dbReference type="Proteomes" id="UP001139319">
    <property type="component" value="Unassembled WGS sequence"/>
</dbReference>
<dbReference type="Pfam" id="PF06742">
    <property type="entry name" value="DUF1214"/>
    <property type="match status" value="1"/>
</dbReference>
<protein>
    <submittedName>
        <fullName evidence="4">DUF1254 domain-containing protein</fullName>
    </submittedName>
</protein>
<dbReference type="PANTHER" id="PTHR36509:SF3">
    <property type="entry name" value="SIGNAL PEPTIDE PROTEIN"/>
    <property type="match status" value="1"/>
</dbReference>